<keyword evidence="2" id="KW-0732">Signal</keyword>
<evidence type="ECO:0000313" key="3">
    <source>
        <dbReference type="EMBL" id="TRW14654.1"/>
    </source>
</evidence>
<keyword evidence="4" id="KW-1185">Reference proteome</keyword>
<feature type="signal peptide" evidence="2">
    <location>
        <begin position="1"/>
        <end position="18"/>
    </location>
</feature>
<evidence type="ECO:0000256" key="1">
    <source>
        <dbReference type="SAM" id="MobiDB-lite"/>
    </source>
</evidence>
<proteinExistence type="predicted"/>
<protein>
    <submittedName>
        <fullName evidence="3">Uncharacterized protein</fullName>
    </submittedName>
</protein>
<accession>A0A552U8V2</accession>
<comment type="caution">
    <text evidence="3">The sequence shown here is derived from an EMBL/GenBank/DDBJ whole genome shotgun (WGS) entry which is preliminary data.</text>
</comment>
<evidence type="ECO:0000313" key="4">
    <source>
        <dbReference type="Proteomes" id="UP000317894"/>
    </source>
</evidence>
<sequence length="283" mass="29465">MRLLLTLFAAGLATASHAQRVDDSAAPGLYRDGPQVLTPAPPPPPPGVVAAGNFRAVYGRVGRPRMLVFWNRTFSDEVTSNYRDNLRAEATTSSSASGATVARRGWNSASVGSAAESSSRSTLDVSTGTDRVDQGRYNPLGEDVDFAVEAAFAETLAANGARLIDRSLAMRTARGARGAGSRPNMQAIETEAATSRADLLVEVLQTPAPGTPTGASFKVTVKDIRQARVLAAFTTSGRQPYVKPPLVAGPGGFVRAAAPGTSPSGVGREIANQTMAALARSLR</sequence>
<feature type="region of interest" description="Disordered" evidence="1">
    <location>
        <begin position="108"/>
        <end position="137"/>
    </location>
</feature>
<dbReference type="RefSeq" id="WP_144237860.1">
    <property type="nucleotide sequence ID" value="NZ_VJWA01000002.1"/>
</dbReference>
<evidence type="ECO:0000256" key="2">
    <source>
        <dbReference type="SAM" id="SignalP"/>
    </source>
</evidence>
<name>A0A552U8V2_9SPHN</name>
<feature type="chain" id="PRO_5022240868" evidence="2">
    <location>
        <begin position="19"/>
        <end position="283"/>
    </location>
</feature>
<dbReference type="AlphaFoldDB" id="A0A552U8V2"/>
<feature type="region of interest" description="Disordered" evidence="1">
    <location>
        <begin position="24"/>
        <end position="44"/>
    </location>
</feature>
<feature type="compositionally biased region" description="Low complexity" evidence="1">
    <location>
        <begin position="108"/>
        <end position="121"/>
    </location>
</feature>
<reference evidence="3 4" key="1">
    <citation type="submission" date="2019-07" db="EMBL/GenBank/DDBJ databases">
        <title>Novel species isolated from glacier.</title>
        <authorList>
            <person name="Liu Q."/>
            <person name="Xin Y.-H."/>
        </authorList>
    </citation>
    <scope>NUCLEOTIDE SEQUENCE [LARGE SCALE GENOMIC DNA]</scope>
    <source>
        <strain evidence="3 4">LB1R16</strain>
    </source>
</reference>
<gene>
    <name evidence="3" type="ORF">FMM06_13270</name>
</gene>
<dbReference type="Proteomes" id="UP000317894">
    <property type="component" value="Unassembled WGS sequence"/>
</dbReference>
<dbReference type="EMBL" id="VJWA01000002">
    <property type="protein sequence ID" value="TRW14654.1"/>
    <property type="molecule type" value="Genomic_DNA"/>
</dbReference>
<organism evidence="3 4">
    <name type="scientific">Glacieibacterium frigidum</name>
    <dbReference type="NCBI Taxonomy" id="2593303"/>
    <lineage>
        <taxon>Bacteria</taxon>
        <taxon>Pseudomonadati</taxon>
        <taxon>Pseudomonadota</taxon>
        <taxon>Alphaproteobacteria</taxon>
        <taxon>Sphingomonadales</taxon>
        <taxon>Sphingosinicellaceae</taxon>
        <taxon>Glacieibacterium</taxon>
    </lineage>
</organism>
<dbReference type="OrthoDB" id="6848942at2"/>